<name>A0A3M6Y7K0_HORWE</name>
<evidence type="ECO:0000313" key="5">
    <source>
        <dbReference type="Proteomes" id="UP000282582"/>
    </source>
</evidence>
<evidence type="ECO:0000313" key="4">
    <source>
        <dbReference type="Proteomes" id="UP000276864"/>
    </source>
</evidence>
<dbReference type="PANTHER" id="PTHR24148:SF73">
    <property type="entry name" value="HET DOMAIN PROTEIN (AFU_ORTHOLOGUE AFUA_8G01020)"/>
    <property type="match status" value="1"/>
</dbReference>
<evidence type="ECO:0000313" key="3">
    <source>
        <dbReference type="EMBL" id="RMY26030.1"/>
    </source>
</evidence>
<evidence type="ECO:0000259" key="1">
    <source>
        <dbReference type="Pfam" id="PF06985"/>
    </source>
</evidence>
<dbReference type="VEuPathDB" id="FungiDB:BTJ68_08047"/>
<dbReference type="EMBL" id="QWIK01000959">
    <property type="protein sequence ID" value="RMX98995.1"/>
    <property type="molecule type" value="Genomic_DNA"/>
</dbReference>
<gene>
    <name evidence="3" type="ORF">D0866_10952</name>
    <name evidence="2" type="ORF">D0868_09779</name>
</gene>
<dbReference type="InterPro" id="IPR010730">
    <property type="entry name" value="HET"/>
</dbReference>
<dbReference type="Pfam" id="PF06985">
    <property type="entry name" value="HET"/>
    <property type="match status" value="1"/>
</dbReference>
<evidence type="ECO:0000313" key="2">
    <source>
        <dbReference type="EMBL" id="RMX98995.1"/>
    </source>
</evidence>
<dbReference type="PANTHER" id="PTHR24148">
    <property type="entry name" value="ANKYRIN REPEAT DOMAIN-CONTAINING PROTEIN 39 HOMOLOG-RELATED"/>
    <property type="match status" value="1"/>
</dbReference>
<comment type="caution">
    <text evidence="2">The sequence shown here is derived from an EMBL/GenBank/DDBJ whole genome shotgun (WGS) entry which is preliminary data.</text>
</comment>
<dbReference type="Pfam" id="PF26639">
    <property type="entry name" value="Het-6_barrel"/>
    <property type="match status" value="1"/>
</dbReference>
<organism evidence="2 5">
    <name type="scientific">Hortaea werneckii</name>
    <name type="common">Black yeast</name>
    <name type="synonym">Cladosporium werneckii</name>
    <dbReference type="NCBI Taxonomy" id="91943"/>
    <lineage>
        <taxon>Eukaryota</taxon>
        <taxon>Fungi</taxon>
        <taxon>Dikarya</taxon>
        <taxon>Ascomycota</taxon>
        <taxon>Pezizomycotina</taxon>
        <taxon>Dothideomycetes</taxon>
        <taxon>Dothideomycetidae</taxon>
        <taxon>Mycosphaerellales</taxon>
        <taxon>Teratosphaeriaceae</taxon>
        <taxon>Hortaea</taxon>
    </lineage>
</organism>
<proteinExistence type="predicted"/>
<dbReference type="Proteomes" id="UP000276864">
    <property type="component" value="Unassembled WGS sequence"/>
</dbReference>
<protein>
    <recommendedName>
        <fullName evidence="1">Heterokaryon incompatibility domain-containing protein</fullName>
    </recommendedName>
</protein>
<reference evidence="4 5" key="1">
    <citation type="journal article" date="2018" name="BMC Genomics">
        <title>Genomic evidence for intraspecific hybridization in a clonal and extremely halotolerant yeast.</title>
        <authorList>
            <person name="Gostincar C."/>
            <person name="Stajich J.E."/>
            <person name="Zupancic J."/>
            <person name="Zalar P."/>
            <person name="Gunde-Cimerman N."/>
        </authorList>
    </citation>
    <scope>NUCLEOTIDE SEQUENCE [LARGE SCALE GENOMIC DNA]</scope>
    <source>
        <strain evidence="3 4">EXF-6651</strain>
        <strain evidence="2 5">EXF-6654</strain>
    </source>
</reference>
<dbReference type="Proteomes" id="UP000282582">
    <property type="component" value="Unassembled WGS sequence"/>
</dbReference>
<dbReference type="AlphaFoldDB" id="A0A3M6Y7K0"/>
<accession>A0A3M6Y7K0</accession>
<sequence length="562" mass="63719">MERLHATVQAVSDNLKRAPPRPYHYIALEPDEIRLLYIHPINGETYWEKREDDPIRCSVWYCPRIGSPAYQALSYTWGGQERVHPVYVGDDIALLVTKNCLDALRLLRQRNILVVWIDAVCIDQSNPAEKAIQVAMIGDVFRNATRTLIYTDSNAADAADIADVGPSQKRSLVPSAMRKWLKGYEVEDKANSWSNTRSTFGSNMAQSPWFRRTWVVQELMLSRQPVIMTKDYMMPLLSHATNLRHGIVGEPSVLDLYLELSHEYGKTPRPSAFGLVWPSLFRSDGRDEGAESAKEPSQLALNLWRLPDILLLTCEFGCADPRDKVFAILPLDSKQCFARRLGHRSLYLRGVLVDRVAELTPELVSKSCWESRRIRRPSQLEVERCWQSIYGWDHESDGLAPDRSSPYQQAGQRQTIASLVTHDHTAKVVAMAPRLPFATRPYDFSRPAEHSPPSTVHLPGAQSGRNTRLELAIARCYNRRLFRSVNFGLSGLGPAEAQRGDAVCVFLGYDIPFLMRQTPHGWELLGECLVAGIMEGEVVEDLDWTRILEGEVMEPLQDFHII</sequence>
<feature type="domain" description="Heterokaryon incompatibility" evidence="1">
    <location>
        <begin position="70"/>
        <end position="218"/>
    </location>
</feature>
<dbReference type="InterPro" id="IPR052895">
    <property type="entry name" value="HetReg/Transcr_Mod"/>
</dbReference>
<dbReference type="EMBL" id="QWIM01001435">
    <property type="protein sequence ID" value="RMY26030.1"/>
    <property type="molecule type" value="Genomic_DNA"/>
</dbReference>